<evidence type="ECO:0000313" key="4">
    <source>
        <dbReference type="Proteomes" id="UP000326546"/>
    </source>
</evidence>
<dbReference type="PIRSF" id="PIRSF002741">
    <property type="entry name" value="MppA"/>
    <property type="match status" value="1"/>
</dbReference>
<dbReference type="PANTHER" id="PTHR30290:SF65">
    <property type="entry name" value="MONOACYL PHOSPHATIDYLINOSITOL TETRAMANNOSIDE-BINDING PROTEIN LPQW-RELATED"/>
    <property type="match status" value="1"/>
</dbReference>
<dbReference type="GO" id="GO:0015833">
    <property type="term" value="P:peptide transport"/>
    <property type="evidence" value="ECO:0007669"/>
    <property type="project" value="TreeGrafter"/>
</dbReference>
<organism evidence="3 4">
    <name type="scientific">Ornithinimicrobium pratense</name>
    <dbReference type="NCBI Taxonomy" id="2593973"/>
    <lineage>
        <taxon>Bacteria</taxon>
        <taxon>Bacillati</taxon>
        <taxon>Actinomycetota</taxon>
        <taxon>Actinomycetes</taxon>
        <taxon>Micrococcales</taxon>
        <taxon>Ornithinimicrobiaceae</taxon>
        <taxon>Ornithinimicrobium</taxon>
    </lineage>
</organism>
<dbReference type="InterPro" id="IPR030678">
    <property type="entry name" value="Peptide/Ni-bd"/>
</dbReference>
<gene>
    <name evidence="3" type="ORF">FY030_06800</name>
</gene>
<dbReference type="GO" id="GO:0042597">
    <property type="term" value="C:periplasmic space"/>
    <property type="evidence" value="ECO:0007669"/>
    <property type="project" value="UniProtKB-ARBA"/>
</dbReference>
<keyword evidence="4" id="KW-1185">Reference proteome</keyword>
<dbReference type="InterPro" id="IPR039424">
    <property type="entry name" value="SBP_5"/>
</dbReference>
<feature type="region of interest" description="Disordered" evidence="1">
    <location>
        <begin position="33"/>
        <end position="62"/>
    </location>
</feature>
<dbReference type="PANTHER" id="PTHR30290">
    <property type="entry name" value="PERIPLASMIC BINDING COMPONENT OF ABC TRANSPORTER"/>
    <property type="match status" value="1"/>
</dbReference>
<dbReference type="AlphaFoldDB" id="A0A5J6V3E7"/>
<dbReference type="GO" id="GO:1904680">
    <property type="term" value="F:peptide transmembrane transporter activity"/>
    <property type="evidence" value="ECO:0007669"/>
    <property type="project" value="TreeGrafter"/>
</dbReference>
<dbReference type="Proteomes" id="UP000326546">
    <property type="component" value="Chromosome"/>
</dbReference>
<evidence type="ECO:0000256" key="1">
    <source>
        <dbReference type="SAM" id="MobiDB-lite"/>
    </source>
</evidence>
<accession>A0A5J6V3E7</accession>
<dbReference type="InterPro" id="IPR000914">
    <property type="entry name" value="SBP_5_dom"/>
</dbReference>
<sequence>MSAPHDPRRLDMRTTRPLLAIAMGGALVLSACSNSSDSPGSPDGNGTGAATQSPGETGTAELGEAGGTITMAIGDDPGNLDPAMTVLQVTRGVGRMAYDSLVRTSPDGEIVPNLATEWEVTPTSVTFSLNPDATCADGTPFTATDAADNISFIADPENASPLLGIMVPTDATASADDEAGTVTVEVSAPNAFLLSNLTSVFMVCRSGLDDRETLAQATAGTGPWVLEEAAPNDSYTFARNEDYSWGPRQEPFEGEGVPDTFVFRVIPNMTTTANLLLAGEVNIAGVSPGDEERVQAAGLDRYGAASPLGETFFNQGPGHPGADPAVRKALIAATDIEMVAAVGAGAAGQVSTGLVTLEPKVCPGDTVSGNLPAYNVEAANAMLDDAGWVRGADGIREKDGNRLSLKFIFAQRGGDELAAAAELLSQQWREVGAEMSPSTIAATQLNEVLFASGDWDAGWIPVTVDLPSQLLAFLSGPAAPDGTNFAHIDNETYTAKSAEANVQGEIEAACALWIEAETALIQNVDVAPMFDIVASNYLNGVTLDAASGEIDGSSIRSTQ</sequence>
<dbReference type="SUPFAM" id="SSF53850">
    <property type="entry name" value="Periplasmic binding protein-like II"/>
    <property type="match status" value="1"/>
</dbReference>
<dbReference type="Gene3D" id="3.40.190.10">
    <property type="entry name" value="Periplasmic binding protein-like II"/>
    <property type="match status" value="1"/>
</dbReference>
<dbReference type="KEGG" id="serw:FY030_06800"/>
<evidence type="ECO:0000313" key="3">
    <source>
        <dbReference type="EMBL" id="QFG68460.1"/>
    </source>
</evidence>
<dbReference type="EMBL" id="CP044427">
    <property type="protein sequence ID" value="QFG68460.1"/>
    <property type="molecule type" value="Genomic_DNA"/>
</dbReference>
<dbReference type="Pfam" id="PF00496">
    <property type="entry name" value="SBP_bac_5"/>
    <property type="match status" value="1"/>
</dbReference>
<protein>
    <submittedName>
        <fullName evidence="3">ABC transporter substrate-binding protein</fullName>
    </submittedName>
</protein>
<evidence type="ECO:0000259" key="2">
    <source>
        <dbReference type="Pfam" id="PF00496"/>
    </source>
</evidence>
<reference evidence="3 4" key="1">
    <citation type="submission" date="2019-09" db="EMBL/GenBank/DDBJ databases">
        <title>Serinicoccus pratensis sp. nov., isolated from meadow soil.</title>
        <authorList>
            <person name="Zhang W."/>
        </authorList>
    </citation>
    <scope>NUCLEOTIDE SEQUENCE [LARGE SCALE GENOMIC DNA]</scope>
    <source>
        <strain evidence="3 4">W204</strain>
    </source>
</reference>
<proteinExistence type="predicted"/>
<name>A0A5J6V3E7_9MICO</name>
<dbReference type="OrthoDB" id="9796817at2"/>
<feature type="domain" description="Solute-binding protein family 5" evidence="2">
    <location>
        <begin position="109"/>
        <end position="473"/>
    </location>
</feature>
<dbReference type="GO" id="GO:0043190">
    <property type="term" value="C:ATP-binding cassette (ABC) transporter complex"/>
    <property type="evidence" value="ECO:0007669"/>
    <property type="project" value="InterPro"/>
</dbReference>
<feature type="compositionally biased region" description="Low complexity" evidence="1">
    <location>
        <begin position="33"/>
        <end position="44"/>
    </location>
</feature>
<dbReference type="Gene3D" id="3.10.105.10">
    <property type="entry name" value="Dipeptide-binding Protein, Domain 3"/>
    <property type="match status" value="1"/>
</dbReference>